<comment type="subcellular location">
    <subcellularLocation>
        <location evidence="1">Membrane</location>
        <topology evidence="1">Single-pass membrane protein</topology>
    </subcellularLocation>
</comment>
<dbReference type="InterPro" id="IPR020894">
    <property type="entry name" value="Cadherin_CS"/>
</dbReference>
<evidence type="ECO:0000256" key="10">
    <source>
        <dbReference type="SAM" id="MobiDB-lite"/>
    </source>
</evidence>
<dbReference type="InterPro" id="IPR015919">
    <property type="entry name" value="Cadherin-like_sf"/>
</dbReference>
<evidence type="ECO:0000256" key="7">
    <source>
        <dbReference type="ARBA" id="ARBA00023136"/>
    </source>
</evidence>
<feature type="domain" description="Cadherin" evidence="12">
    <location>
        <begin position="152"/>
        <end position="262"/>
    </location>
</feature>
<feature type="domain" description="Cadherin" evidence="12">
    <location>
        <begin position="371"/>
        <end position="477"/>
    </location>
</feature>
<evidence type="ECO:0000259" key="12">
    <source>
        <dbReference type="PROSITE" id="PS50268"/>
    </source>
</evidence>
<dbReference type="EMBL" id="JARBDR010000923">
    <property type="protein sequence ID" value="KAJ8297744.1"/>
    <property type="molecule type" value="Genomic_DNA"/>
</dbReference>
<keyword evidence="7 11" id="KW-0472">Membrane</keyword>
<keyword evidence="6 11" id="KW-1133">Transmembrane helix</keyword>
<evidence type="ECO:0000256" key="8">
    <source>
        <dbReference type="ARBA" id="ARBA00023180"/>
    </source>
</evidence>
<proteinExistence type="predicted"/>
<keyword evidence="4 9" id="KW-0106">Calcium</keyword>
<feature type="compositionally biased region" description="Basic and acidic residues" evidence="10">
    <location>
        <begin position="1013"/>
        <end position="1028"/>
    </location>
</feature>
<feature type="domain" description="Cadherin" evidence="12">
    <location>
        <begin position="701"/>
        <end position="793"/>
    </location>
</feature>
<feature type="compositionally biased region" description="Low complexity" evidence="10">
    <location>
        <begin position="985"/>
        <end position="995"/>
    </location>
</feature>
<evidence type="ECO:0000256" key="5">
    <source>
        <dbReference type="ARBA" id="ARBA00022889"/>
    </source>
</evidence>
<evidence type="ECO:0000256" key="2">
    <source>
        <dbReference type="ARBA" id="ARBA00022692"/>
    </source>
</evidence>
<dbReference type="PANTHER" id="PTHR24028">
    <property type="entry name" value="CADHERIN-87A"/>
    <property type="match status" value="1"/>
</dbReference>
<feature type="transmembrane region" description="Helical" evidence="11">
    <location>
        <begin position="800"/>
        <end position="824"/>
    </location>
</feature>
<reference evidence="13 14" key="1">
    <citation type="submission" date="2022-12" db="EMBL/GenBank/DDBJ databases">
        <title>Chromosome-level genome of Tegillarca granosa.</title>
        <authorList>
            <person name="Kim J."/>
        </authorList>
    </citation>
    <scope>NUCLEOTIDE SEQUENCE [LARGE SCALE GENOMIC DNA]</scope>
    <source>
        <strain evidence="13">Teg-2019</strain>
        <tissue evidence="13">Adductor muscle</tissue>
    </source>
</reference>
<dbReference type="SMART" id="SM00112">
    <property type="entry name" value="CA"/>
    <property type="match status" value="7"/>
</dbReference>
<evidence type="ECO:0000313" key="14">
    <source>
        <dbReference type="Proteomes" id="UP001217089"/>
    </source>
</evidence>
<evidence type="ECO:0000256" key="3">
    <source>
        <dbReference type="ARBA" id="ARBA00022737"/>
    </source>
</evidence>
<accession>A0ABQ9DXF1</accession>
<dbReference type="PRINTS" id="PR00205">
    <property type="entry name" value="CADHERIN"/>
</dbReference>
<evidence type="ECO:0000256" key="11">
    <source>
        <dbReference type="SAM" id="Phobius"/>
    </source>
</evidence>
<organism evidence="13 14">
    <name type="scientific">Tegillarca granosa</name>
    <name type="common">Malaysian cockle</name>
    <name type="synonym">Anadara granosa</name>
    <dbReference type="NCBI Taxonomy" id="220873"/>
    <lineage>
        <taxon>Eukaryota</taxon>
        <taxon>Metazoa</taxon>
        <taxon>Spiralia</taxon>
        <taxon>Lophotrochozoa</taxon>
        <taxon>Mollusca</taxon>
        <taxon>Bivalvia</taxon>
        <taxon>Autobranchia</taxon>
        <taxon>Pteriomorphia</taxon>
        <taxon>Arcoida</taxon>
        <taxon>Arcoidea</taxon>
        <taxon>Arcidae</taxon>
        <taxon>Tegillarca</taxon>
    </lineage>
</organism>
<dbReference type="Pfam" id="PF00028">
    <property type="entry name" value="Cadherin"/>
    <property type="match status" value="6"/>
</dbReference>
<feature type="compositionally biased region" description="Polar residues" evidence="10">
    <location>
        <begin position="1074"/>
        <end position="1089"/>
    </location>
</feature>
<dbReference type="InterPro" id="IPR002126">
    <property type="entry name" value="Cadherin-like_dom"/>
</dbReference>
<feature type="domain" description="Cadherin" evidence="12">
    <location>
        <begin position="478"/>
        <end position="580"/>
    </location>
</feature>
<feature type="domain" description="Cadherin" evidence="12">
    <location>
        <begin position="60"/>
        <end position="151"/>
    </location>
</feature>
<dbReference type="PANTHER" id="PTHR24028:SF146">
    <property type="entry name" value="CADHERIN 96CB, ISOFORM D-RELATED"/>
    <property type="match status" value="1"/>
</dbReference>
<evidence type="ECO:0000256" key="4">
    <source>
        <dbReference type="ARBA" id="ARBA00022837"/>
    </source>
</evidence>
<keyword evidence="2 11" id="KW-0812">Transmembrane</keyword>
<evidence type="ECO:0000256" key="1">
    <source>
        <dbReference type="ARBA" id="ARBA00004167"/>
    </source>
</evidence>
<feature type="transmembrane region" description="Helical" evidence="11">
    <location>
        <begin position="21"/>
        <end position="42"/>
    </location>
</feature>
<comment type="caution">
    <text evidence="13">The sequence shown here is derived from an EMBL/GenBank/DDBJ whole genome shotgun (WGS) entry which is preliminary data.</text>
</comment>
<feature type="domain" description="Cadherin" evidence="12">
    <location>
        <begin position="581"/>
        <end position="683"/>
    </location>
</feature>
<name>A0ABQ9DXF1_TEGGR</name>
<dbReference type="InterPro" id="IPR013164">
    <property type="entry name" value="Cadherin_N"/>
</dbReference>
<feature type="compositionally biased region" description="Polar residues" evidence="10">
    <location>
        <begin position="913"/>
        <end position="937"/>
    </location>
</feature>
<sequence>MWYLVKVCSTDNNKIKMDHHLYNCVFVLSLIIYFCVGIDVTYHVQEERPPRVLIGNVGEDANLSSLVSESVFQSMRYSFLNSGPRGHEDKFNIEERSGSLSTVVALDRESLCPFQVSCILNLRVGAASGGYFGDIFVHIIVDDINDNSPAFSNQSMHVDISEGSSINYTFPVKDAVDLDMGPNNSLQEYELIRHTDVFGLVVQRKSDGGTDVSIRLKQTLDRENQDQYLMYVVAKDGGNPPRSGMLLVNVTVTDVNDNKPLFTSELYNITIKEDFPFNVPIVNVSATDLDTGVNSVIRYRFGSRQSDDIDSFAINSVTGAITVTKTLTAYHYLIIIEAFDQGTPALSSQSKVEINVLDTDNTAPEININTLSDTDEAKIFENSEKGSIVAHIAVIDRDRGTNGQVNCSLNNPFFRLQKRNTIDTYEYTVVVDTMLDREDMIEHVISVYCEDKGSPPKNSTDSFVVQVLDENDNNPVFTNNIYYERIMENNLPGKVITKVSATDADQGDNAQVRYSMGSHSDDFFIAPNTGIIKVNRVFNREVTSHVRFTVIATDNGSPSRSATATIDLTIKDENDETPTFDKNVFEFTVVEEVMTSIGNLTATDLDEGENGRITFTMHPDAYATMPFTVFPNGEIRTNRKLDREVRDRYEFKVLAKDNGLHFRNSSARVIVKVADINDNPPEFTFPKDTNNSVKLSYLTTPNEIVTTIEANDVDIGANAEISYAIISGNDENLFKIDRNSGEIMLTRDIHLNEIKVYELDIAAEDNGIPQMSRRQSLNIIVHFVNVTEVQPLVDNKGQNILIAVSIGCVTFILSILIILIICIIRQVDMKKRNNNTKSCEEMKIMHTLGRGNSNRSTSSKGSQDVMVPITKNKKEVSFSLDEDSDASMTFSIPTSNSNAGMVTFKSGTQSPVIEKNQNFDSTPHSRQSSRISDTKQQAMHRMASLRLQQQLMKQNDPQSWQQNSEGEVLQLTKENVNAHEEAHSDSLSQSTTSDSGRGGSEEDLRNATLSQRSESDRSQQRPESRLNSHGESSGVSSISYASSVNRPILKTFGHHNRHNPQTVGQFQRPLDIPRNSNSETVSIQPNRPHSCQPKLQRLHSDNYNPMTTHGQFPRMQSDMDRFKQYHSDRNLKRTSNLGGSGQLRSFDDTISESCATTRDDDDATTTSGSYTLNADDLCNEIDELFFKPDTVV</sequence>
<feature type="region of interest" description="Disordered" evidence="10">
    <location>
        <begin position="1051"/>
        <end position="1091"/>
    </location>
</feature>
<keyword evidence="14" id="KW-1185">Reference proteome</keyword>
<keyword evidence="3" id="KW-0677">Repeat</keyword>
<keyword evidence="5" id="KW-0130">Cell adhesion</keyword>
<protein>
    <recommendedName>
        <fullName evidence="12">Cadherin domain-containing protein</fullName>
    </recommendedName>
</protein>
<evidence type="ECO:0000313" key="13">
    <source>
        <dbReference type="EMBL" id="KAJ8297744.1"/>
    </source>
</evidence>
<dbReference type="CDD" id="cd11304">
    <property type="entry name" value="Cadherin_repeat"/>
    <property type="match status" value="7"/>
</dbReference>
<dbReference type="Pfam" id="PF08266">
    <property type="entry name" value="Cadherin_2"/>
    <property type="match status" value="1"/>
</dbReference>
<feature type="compositionally biased region" description="Low complexity" evidence="10">
    <location>
        <begin position="1029"/>
        <end position="1038"/>
    </location>
</feature>
<dbReference type="Gene3D" id="2.60.40.60">
    <property type="entry name" value="Cadherins"/>
    <property type="match status" value="7"/>
</dbReference>
<gene>
    <name evidence="13" type="ORF">KUTeg_024275</name>
</gene>
<dbReference type="SUPFAM" id="SSF49313">
    <property type="entry name" value="Cadherin-like"/>
    <property type="match status" value="7"/>
</dbReference>
<evidence type="ECO:0000256" key="6">
    <source>
        <dbReference type="ARBA" id="ARBA00022989"/>
    </source>
</evidence>
<dbReference type="PROSITE" id="PS50268">
    <property type="entry name" value="CADHERIN_2"/>
    <property type="match status" value="7"/>
</dbReference>
<dbReference type="Proteomes" id="UP001217089">
    <property type="component" value="Unassembled WGS sequence"/>
</dbReference>
<keyword evidence="8" id="KW-0325">Glycoprotein</keyword>
<feature type="region of interest" description="Disordered" evidence="10">
    <location>
        <begin position="913"/>
        <end position="941"/>
    </location>
</feature>
<dbReference type="PROSITE" id="PS00232">
    <property type="entry name" value="CADHERIN_1"/>
    <property type="match status" value="3"/>
</dbReference>
<evidence type="ECO:0000256" key="9">
    <source>
        <dbReference type="PROSITE-ProRule" id="PRU00043"/>
    </source>
</evidence>
<feature type="domain" description="Cadherin" evidence="12">
    <location>
        <begin position="263"/>
        <end position="366"/>
    </location>
</feature>
<dbReference type="InterPro" id="IPR050174">
    <property type="entry name" value="Protocadherin/Cadherin-CA"/>
</dbReference>
<feature type="region of interest" description="Disordered" evidence="10">
    <location>
        <begin position="976"/>
        <end position="1038"/>
    </location>
</feature>